<organism evidence="4 5">
    <name type="scientific">Candidatus Merdimorpha stercoravium</name>
    <dbReference type="NCBI Taxonomy" id="2840863"/>
    <lineage>
        <taxon>Bacteria</taxon>
        <taxon>Pseudomonadati</taxon>
        <taxon>Bacteroidota</taxon>
        <taxon>Flavobacteriia</taxon>
        <taxon>Flavobacteriales</taxon>
        <taxon>Candidatus Merdimorpha</taxon>
    </lineage>
</organism>
<evidence type="ECO:0000313" key="5">
    <source>
        <dbReference type="Proteomes" id="UP000824161"/>
    </source>
</evidence>
<evidence type="ECO:0000313" key="4">
    <source>
        <dbReference type="EMBL" id="HIT97769.1"/>
    </source>
</evidence>
<name>A0A9D1H9K5_9FLAO</name>
<proteinExistence type="predicted"/>
<feature type="signal peptide" evidence="1">
    <location>
        <begin position="1"/>
        <end position="22"/>
    </location>
</feature>
<feature type="chain" id="PRO_5038978522" evidence="1">
    <location>
        <begin position="23"/>
        <end position="386"/>
    </location>
</feature>
<dbReference type="Gene3D" id="3.90.1150.140">
    <property type="match status" value="1"/>
</dbReference>
<dbReference type="Pfam" id="PF07075">
    <property type="entry name" value="NamZ_N"/>
    <property type="match status" value="1"/>
</dbReference>
<reference evidence="4" key="2">
    <citation type="journal article" date="2021" name="PeerJ">
        <title>Extensive microbial diversity within the chicken gut microbiome revealed by metagenomics and culture.</title>
        <authorList>
            <person name="Gilroy R."/>
            <person name="Ravi A."/>
            <person name="Getino M."/>
            <person name="Pursley I."/>
            <person name="Horton D.L."/>
            <person name="Alikhan N.F."/>
            <person name="Baker D."/>
            <person name="Gharbi K."/>
            <person name="Hall N."/>
            <person name="Watson M."/>
            <person name="Adriaenssens E.M."/>
            <person name="Foster-Nyarko E."/>
            <person name="Jarju S."/>
            <person name="Secka A."/>
            <person name="Antonio M."/>
            <person name="Oren A."/>
            <person name="Chaudhuri R.R."/>
            <person name="La Ragione R."/>
            <person name="Hildebrand F."/>
            <person name="Pallen M.J."/>
        </authorList>
    </citation>
    <scope>NUCLEOTIDE SEQUENCE</scope>
    <source>
        <strain evidence="4">1383</strain>
    </source>
</reference>
<evidence type="ECO:0000259" key="3">
    <source>
        <dbReference type="Pfam" id="PF20732"/>
    </source>
</evidence>
<gene>
    <name evidence="4" type="ORF">IAC44_02925</name>
</gene>
<reference evidence="4" key="1">
    <citation type="submission" date="2020-10" db="EMBL/GenBank/DDBJ databases">
        <authorList>
            <person name="Gilroy R."/>
        </authorList>
    </citation>
    <scope>NUCLEOTIDE SEQUENCE</scope>
    <source>
        <strain evidence="4">1383</strain>
    </source>
</reference>
<dbReference type="InterPro" id="IPR048503">
    <property type="entry name" value="NamZ_C"/>
</dbReference>
<feature type="domain" description="Peptidoglycan beta-N-acetylmuramidase NamZ N-terminal" evidence="2">
    <location>
        <begin position="51"/>
        <end position="251"/>
    </location>
</feature>
<dbReference type="InterPro" id="IPR008302">
    <property type="entry name" value="NamZ"/>
</dbReference>
<accession>A0A9D1H9K5</accession>
<evidence type="ECO:0000259" key="2">
    <source>
        <dbReference type="Pfam" id="PF07075"/>
    </source>
</evidence>
<dbReference type="PIRSF" id="PIRSF016719">
    <property type="entry name" value="UCP016719"/>
    <property type="match status" value="1"/>
</dbReference>
<dbReference type="InterPro" id="IPR048502">
    <property type="entry name" value="NamZ_N"/>
</dbReference>
<keyword evidence="1" id="KW-0732">Signal</keyword>
<dbReference type="Pfam" id="PF20732">
    <property type="entry name" value="NamZ_C"/>
    <property type="match status" value="1"/>
</dbReference>
<dbReference type="Proteomes" id="UP000824161">
    <property type="component" value="Unassembled WGS sequence"/>
</dbReference>
<comment type="caution">
    <text evidence="4">The sequence shown here is derived from an EMBL/GenBank/DDBJ whole genome shotgun (WGS) entry which is preliminary data.</text>
</comment>
<dbReference type="PANTHER" id="PTHR42915">
    <property type="entry name" value="HYPOTHETICAL 460 KDA PROTEIN IN FEUA-SIGW INTERGENIC REGION [PRECURSOR]"/>
    <property type="match status" value="1"/>
</dbReference>
<dbReference type="GO" id="GO:0033922">
    <property type="term" value="F:peptidoglycan beta-N-acetylmuramidase activity"/>
    <property type="evidence" value="ECO:0007669"/>
    <property type="project" value="InterPro"/>
</dbReference>
<dbReference type="Gene3D" id="3.40.50.12170">
    <property type="entry name" value="Uncharacterised protein PF07075, DUF1343"/>
    <property type="match status" value="1"/>
</dbReference>
<sequence length="386" mass="42534">MKTLFKALCLSALLCAFVPVSAQKAAQTEKAVEVGAEQSSLYLKLLKGKRVAFVGNHTSVMADGQHVVDYLLSKGVNIVKIFAPEHGFRGEAAAGAKISDEVDQKTGIPVVSLYGSGKYKPSPEALKDVDVLIYDIQDVGCRFYTYISTLTYVMEAGAENGKQVMVFDRPNPNGYYVDGNILDPAFKSFVGMHPVPIVYGMTSGEYAKMVNGEGWLKDGVQCDLTVIPCKNYTHATHYDLPVPPSPNLATAKSIALYPSLCYFEGTPLSEGRGTPWPFEVFGSPLLPETGFTFTPESSKNKGVLCNGVDLREAPDPGCIDLKYVIWAYDNYEKKDEFFKKFFDTLCGGETIRKQIEAGMTAEEIRATWKPGIDEFMKTRAKYLLYE</sequence>
<evidence type="ECO:0000256" key="1">
    <source>
        <dbReference type="SAM" id="SignalP"/>
    </source>
</evidence>
<dbReference type="AlphaFoldDB" id="A0A9D1H9K5"/>
<dbReference type="PANTHER" id="PTHR42915:SF1">
    <property type="entry name" value="PEPTIDOGLYCAN BETA-N-ACETYLMURAMIDASE NAMZ"/>
    <property type="match status" value="1"/>
</dbReference>
<dbReference type="EMBL" id="DVLY01000066">
    <property type="protein sequence ID" value="HIT97769.1"/>
    <property type="molecule type" value="Genomic_DNA"/>
</dbReference>
<protein>
    <submittedName>
        <fullName evidence="4">DUF1343 domain-containing protein</fullName>
    </submittedName>
</protein>
<feature type="domain" description="Peptidoglycan beta-N-acetylmuramidase NamZ C-terminal" evidence="3">
    <location>
        <begin position="256"/>
        <end position="385"/>
    </location>
</feature>